<keyword evidence="1" id="KW-0732">Signal</keyword>
<dbReference type="Proteomes" id="UP000214666">
    <property type="component" value="Chromosome"/>
</dbReference>
<dbReference type="OrthoDB" id="2655872at2"/>
<proteinExistence type="predicted"/>
<gene>
    <name evidence="2" type="ORF">B4V02_08020</name>
</gene>
<keyword evidence="3" id="KW-1185">Reference proteome</keyword>
<feature type="signal peptide" evidence="1">
    <location>
        <begin position="1"/>
        <end position="28"/>
    </location>
</feature>
<sequence length="494" mass="53855">MKRFRKVISVTLSSMLLLSFGMTANASASTEEKTDQAIQAASNVQLTTDKESVIKQLTRADKPESITDSVYTLTENINLATAQKSELKKRVTPSLKASSKSAVSAKATATVATASTATYSGTITEEGGTQFLYPIYLQPGELLQAQLDGPFSAQLDYDLYLYEFDMTTGDINSNPIDVSNYGTYVNNYEQGAASLPENVGARNTTGANKAYAIAVHAKKGSSINDPFYLTVAVSSNYDAYEPDDSAFHAYNFTVNDKGSSINFRTIHSSIDNDWYQVTVPASRNYDALNVKLDSISESYGYKAEVYAALSGNQMVLLPQTNHNVTLNTGTYYVRVYSTSQYSADHLYTLAINPVLRAGKIEITGYNSNGYYDYPTYSYGRHYRINGGSNLIVNGVVKTTDGQLVPNAPVTIVWLDKNWSEGSGNRTRTASTYTNDNGAFSVTLALPQSTGKNVDYISEIGSTHYYDLTGVAAQVDGTSISTTDIVYLFAYSLRN</sequence>
<evidence type="ECO:0000256" key="1">
    <source>
        <dbReference type="SAM" id="SignalP"/>
    </source>
</evidence>
<reference evidence="2 3" key="1">
    <citation type="submission" date="2017-03" db="EMBL/GenBank/DDBJ databases">
        <title>Complete genome sequence of Paenibacillus Kribbensis producing bioflocculants.</title>
        <authorList>
            <person name="Lee H.-G."/>
            <person name="Oh H.-M."/>
        </authorList>
    </citation>
    <scope>NUCLEOTIDE SEQUENCE [LARGE SCALE GENOMIC DNA]</scope>
    <source>
        <strain evidence="2 3">AM49</strain>
    </source>
</reference>
<dbReference type="SUPFAM" id="SSF89260">
    <property type="entry name" value="Collagen-binding domain"/>
    <property type="match status" value="1"/>
</dbReference>
<dbReference type="KEGG" id="pkb:B4V02_08020"/>
<evidence type="ECO:0000313" key="2">
    <source>
        <dbReference type="EMBL" id="ASR46624.1"/>
    </source>
</evidence>
<feature type="chain" id="PRO_5013256915" evidence="1">
    <location>
        <begin position="29"/>
        <end position="494"/>
    </location>
</feature>
<dbReference type="RefSeq" id="WP_094154400.1">
    <property type="nucleotide sequence ID" value="NZ_CP020028.1"/>
</dbReference>
<dbReference type="Gene3D" id="2.60.120.380">
    <property type="match status" value="1"/>
</dbReference>
<name>A0A222WKZ5_9BACL</name>
<protein>
    <submittedName>
        <fullName evidence="2">Uncharacterized protein</fullName>
    </submittedName>
</protein>
<evidence type="ECO:0000313" key="3">
    <source>
        <dbReference type="Proteomes" id="UP000214666"/>
    </source>
</evidence>
<dbReference type="AlphaFoldDB" id="A0A222WKZ5"/>
<accession>A0A222WKZ5</accession>
<organism evidence="2 3">
    <name type="scientific">Paenibacillus kribbensis</name>
    <dbReference type="NCBI Taxonomy" id="172713"/>
    <lineage>
        <taxon>Bacteria</taxon>
        <taxon>Bacillati</taxon>
        <taxon>Bacillota</taxon>
        <taxon>Bacilli</taxon>
        <taxon>Bacillales</taxon>
        <taxon>Paenibacillaceae</taxon>
        <taxon>Paenibacillus</taxon>
    </lineage>
</organism>
<dbReference type="EMBL" id="CP020028">
    <property type="protein sequence ID" value="ASR46624.1"/>
    <property type="molecule type" value="Genomic_DNA"/>
</dbReference>